<dbReference type="HAMAP" id="MF_00688">
    <property type="entry name" value="Leu_Phe_trans"/>
    <property type="match status" value="1"/>
</dbReference>
<comment type="catalytic activity">
    <reaction evidence="4">
        <text>L-phenylalanyl-tRNA(Phe) + an N-terminal L-alpha-aminoacyl-[protein] = an N-terminal L-phenylalanyl-L-alpha-aminoacyl-[protein] + tRNA(Phe)</text>
        <dbReference type="Rhea" id="RHEA:43632"/>
        <dbReference type="Rhea" id="RHEA-COMP:9668"/>
        <dbReference type="Rhea" id="RHEA-COMP:9699"/>
        <dbReference type="Rhea" id="RHEA-COMP:10636"/>
        <dbReference type="Rhea" id="RHEA-COMP:10637"/>
        <dbReference type="ChEBI" id="CHEBI:78442"/>
        <dbReference type="ChEBI" id="CHEBI:78531"/>
        <dbReference type="ChEBI" id="CHEBI:78597"/>
        <dbReference type="ChEBI" id="CHEBI:83561"/>
        <dbReference type="EC" id="2.3.2.6"/>
    </reaction>
</comment>
<evidence type="ECO:0000256" key="1">
    <source>
        <dbReference type="ARBA" id="ARBA00022490"/>
    </source>
</evidence>
<comment type="subcellular location">
    <subcellularLocation>
        <location evidence="4">Cytoplasm</location>
    </subcellularLocation>
</comment>
<evidence type="ECO:0000313" key="6">
    <source>
        <dbReference type="Proteomes" id="UP000198802"/>
    </source>
</evidence>
<dbReference type="PANTHER" id="PTHR30098">
    <property type="entry name" value="LEUCYL/PHENYLALANYL-TRNA--PROTEIN TRANSFERASE"/>
    <property type="match status" value="1"/>
</dbReference>
<keyword evidence="6" id="KW-1185">Reference proteome</keyword>
<keyword evidence="1 4" id="KW-0963">Cytoplasm</keyword>
<comment type="function">
    <text evidence="4">Functions in the N-end rule pathway of protein degradation where it conjugates Leu, Phe and, less efficiently, Met from aminoacyl-tRNAs to the N-termini of proteins containing an N-terminal arginine or lysine.</text>
</comment>
<dbReference type="InterPro" id="IPR042221">
    <property type="entry name" value="Leu/Phe-tRNA_Trfase_N"/>
</dbReference>
<dbReference type="NCBIfam" id="TIGR00667">
    <property type="entry name" value="aat"/>
    <property type="match status" value="1"/>
</dbReference>
<dbReference type="EC" id="2.3.2.6" evidence="4"/>
<dbReference type="Gene3D" id="3.30.70.3550">
    <property type="entry name" value="Leucyl/phenylalanyl-tRNA-protein transferase, N-terminal domain"/>
    <property type="match status" value="1"/>
</dbReference>
<protein>
    <recommendedName>
        <fullName evidence="4">Leucyl/phenylalanyl-tRNA--protein transferase</fullName>
        <ecNumber evidence="4">2.3.2.6</ecNumber>
    </recommendedName>
    <alternativeName>
        <fullName evidence="4">L/F-transferase</fullName>
    </alternativeName>
    <alternativeName>
        <fullName evidence="4">Leucyltransferase</fullName>
    </alternativeName>
    <alternativeName>
        <fullName evidence="4">Phenyalanyltransferase</fullName>
    </alternativeName>
</protein>
<gene>
    <name evidence="4" type="primary">aat</name>
    <name evidence="5" type="ORF">Ga0074812_12234</name>
</gene>
<comment type="catalytic activity">
    <reaction evidence="4">
        <text>N-terminal L-lysyl-[protein] + L-leucyl-tRNA(Leu) = N-terminal L-leucyl-L-lysyl-[protein] + tRNA(Leu) + H(+)</text>
        <dbReference type="Rhea" id="RHEA:12340"/>
        <dbReference type="Rhea" id="RHEA-COMP:9613"/>
        <dbReference type="Rhea" id="RHEA-COMP:9622"/>
        <dbReference type="Rhea" id="RHEA-COMP:12670"/>
        <dbReference type="Rhea" id="RHEA-COMP:12671"/>
        <dbReference type="ChEBI" id="CHEBI:15378"/>
        <dbReference type="ChEBI" id="CHEBI:65249"/>
        <dbReference type="ChEBI" id="CHEBI:78442"/>
        <dbReference type="ChEBI" id="CHEBI:78494"/>
        <dbReference type="ChEBI" id="CHEBI:133043"/>
        <dbReference type="EC" id="2.3.2.6"/>
    </reaction>
</comment>
<evidence type="ECO:0000256" key="2">
    <source>
        <dbReference type="ARBA" id="ARBA00022679"/>
    </source>
</evidence>
<comment type="catalytic activity">
    <reaction evidence="4">
        <text>N-terminal L-arginyl-[protein] + L-leucyl-tRNA(Leu) = N-terminal L-leucyl-L-arginyl-[protein] + tRNA(Leu) + H(+)</text>
        <dbReference type="Rhea" id="RHEA:50416"/>
        <dbReference type="Rhea" id="RHEA-COMP:9613"/>
        <dbReference type="Rhea" id="RHEA-COMP:9622"/>
        <dbReference type="Rhea" id="RHEA-COMP:12672"/>
        <dbReference type="Rhea" id="RHEA-COMP:12673"/>
        <dbReference type="ChEBI" id="CHEBI:15378"/>
        <dbReference type="ChEBI" id="CHEBI:64719"/>
        <dbReference type="ChEBI" id="CHEBI:78442"/>
        <dbReference type="ChEBI" id="CHEBI:78494"/>
        <dbReference type="ChEBI" id="CHEBI:133044"/>
        <dbReference type="EC" id="2.3.2.6"/>
    </reaction>
</comment>
<dbReference type="PANTHER" id="PTHR30098:SF2">
    <property type="entry name" value="LEUCYL_PHENYLALANYL-TRNA--PROTEIN TRANSFERASE"/>
    <property type="match status" value="1"/>
</dbReference>
<dbReference type="InterPro" id="IPR004616">
    <property type="entry name" value="Leu/Phe-tRNA_Trfase"/>
</dbReference>
<accession>A0A0S4QT43</accession>
<dbReference type="GO" id="GO:0005737">
    <property type="term" value="C:cytoplasm"/>
    <property type="evidence" value="ECO:0007669"/>
    <property type="project" value="UniProtKB-SubCell"/>
</dbReference>
<dbReference type="GO" id="GO:0030163">
    <property type="term" value="P:protein catabolic process"/>
    <property type="evidence" value="ECO:0007669"/>
    <property type="project" value="UniProtKB-UniRule"/>
</dbReference>
<dbReference type="EMBL" id="FAOZ01000022">
    <property type="protein sequence ID" value="CUU58791.1"/>
    <property type="molecule type" value="Genomic_DNA"/>
</dbReference>
<dbReference type="InterPro" id="IPR042203">
    <property type="entry name" value="Leu/Phe-tRNA_Trfase_C"/>
</dbReference>
<evidence type="ECO:0000313" key="5">
    <source>
        <dbReference type="EMBL" id="CUU58791.1"/>
    </source>
</evidence>
<comment type="similarity">
    <text evidence="4">Belongs to the L/F-transferase family.</text>
</comment>
<dbReference type="GO" id="GO:0008914">
    <property type="term" value="F:leucyl-tRNA--protein transferase activity"/>
    <property type="evidence" value="ECO:0007669"/>
    <property type="project" value="UniProtKB-UniRule"/>
</dbReference>
<organism evidence="5 6">
    <name type="scientific">Parafrankia irregularis</name>
    <dbReference type="NCBI Taxonomy" id="795642"/>
    <lineage>
        <taxon>Bacteria</taxon>
        <taxon>Bacillati</taxon>
        <taxon>Actinomycetota</taxon>
        <taxon>Actinomycetes</taxon>
        <taxon>Frankiales</taxon>
        <taxon>Frankiaceae</taxon>
        <taxon>Parafrankia</taxon>
    </lineage>
</organism>
<dbReference type="Proteomes" id="UP000198802">
    <property type="component" value="Unassembled WGS sequence"/>
</dbReference>
<name>A0A0S4QT43_9ACTN</name>
<dbReference type="InterPro" id="IPR016181">
    <property type="entry name" value="Acyl_CoA_acyltransferase"/>
</dbReference>
<sequence>MLTPPSPEPPSSGWDHPILARYLDQAPPYGPVAAGGGMTPATLVGAYRQGVFPWPTDDPAEADELRAALGVAVARGAIPRIPAERGGRRRRITGGHPELLDPPWWCPDPRTVLAPGTMRIRRSLVKRLRNSTWTSTMNECFVDVVRHCRRDGPHQWITEDLIEGFAELHACGWAHSIEIWDDDRLVGGMYGVLVGRIFCGESMFHRASDASKVALVDFLDRFGQAGGVLLDTQLTTEHLITLGVQEIPRSEFLATLRAVRDHRIRLECDRLPVSRLAPPRRPPQNRLRPTDA</sequence>
<dbReference type="SUPFAM" id="SSF55729">
    <property type="entry name" value="Acyl-CoA N-acyltransferases (Nat)"/>
    <property type="match status" value="1"/>
</dbReference>
<dbReference type="Pfam" id="PF03588">
    <property type="entry name" value="Leu_Phe_trans"/>
    <property type="match status" value="1"/>
</dbReference>
<dbReference type="AlphaFoldDB" id="A0A0S4QT43"/>
<evidence type="ECO:0000256" key="3">
    <source>
        <dbReference type="ARBA" id="ARBA00023315"/>
    </source>
</evidence>
<proteinExistence type="inferred from homology"/>
<dbReference type="Gene3D" id="3.40.630.70">
    <property type="entry name" value="Leucyl/phenylalanyl-tRNA-protein transferase, C-terminal domain"/>
    <property type="match status" value="1"/>
</dbReference>
<dbReference type="RefSeq" id="WP_091282495.1">
    <property type="nucleotide sequence ID" value="NZ_FAOZ01000022.1"/>
</dbReference>
<evidence type="ECO:0000256" key="4">
    <source>
        <dbReference type="HAMAP-Rule" id="MF_00688"/>
    </source>
</evidence>
<keyword evidence="2 4" id="KW-0808">Transferase</keyword>
<reference evidence="6" key="1">
    <citation type="submission" date="2015-11" db="EMBL/GenBank/DDBJ databases">
        <authorList>
            <person name="Varghese N."/>
        </authorList>
    </citation>
    <scope>NUCLEOTIDE SEQUENCE [LARGE SCALE GENOMIC DNA]</scope>
    <source>
        <strain evidence="6">DSM 45899</strain>
    </source>
</reference>
<keyword evidence="3 4" id="KW-0012">Acyltransferase</keyword>